<evidence type="ECO:0000259" key="9">
    <source>
        <dbReference type="PROSITE" id="PS50928"/>
    </source>
</evidence>
<accession>A0A6I5NF24</accession>
<dbReference type="Pfam" id="PF00528">
    <property type="entry name" value="BPD_transp_1"/>
    <property type="match status" value="1"/>
</dbReference>
<dbReference type="InterPro" id="IPR035906">
    <property type="entry name" value="MetI-like_sf"/>
</dbReference>
<feature type="transmembrane region" description="Helical" evidence="7">
    <location>
        <begin position="51"/>
        <end position="71"/>
    </location>
</feature>
<feature type="transmembrane region" description="Helical" evidence="7">
    <location>
        <begin position="239"/>
        <end position="258"/>
    </location>
</feature>
<evidence type="ECO:0000256" key="4">
    <source>
        <dbReference type="ARBA" id="ARBA00022692"/>
    </source>
</evidence>
<evidence type="ECO:0000256" key="1">
    <source>
        <dbReference type="ARBA" id="ARBA00004651"/>
    </source>
</evidence>
<dbReference type="Proteomes" id="UP000469292">
    <property type="component" value="Unassembled WGS sequence"/>
</dbReference>
<reference evidence="10 11" key="1">
    <citation type="submission" date="2019-09" db="EMBL/GenBank/DDBJ databases">
        <title>Phylogenetic characterization of a novel taxon of the genus Bifidobacterium: Bifidobacterium choloepi sp. nov.</title>
        <authorList>
            <person name="Modesto M."/>
            <person name="Satti M."/>
        </authorList>
    </citation>
    <scope>NUCLEOTIDE SEQUENCE [LARGE SCALE GENOMIC DNA]</scope>
    <source>
        <strain evidence="10 11">BRDM6</strain>
    </source>
</reference>
<keyword evidence="5 7" id="KW-1133">Transmembrane helix</keyword>
<dbReference type="SUPFAM" id="SSF161098">
    <property type="entry name" value="MetI-like"/>
    <property type="match status" value="1"/>
</dbReference>
<dbReference type="PANTHER" id="PTHR30193:SF37">
    <property type="entry name" value="INNER MEMBRANE ABC TRANSPORTER PERMEASE PROTEIN YCJO"/>
    <property type="match status" value="1"/>
</dbReference>
<feature type="transmembrane region" description="Helical" evidence="7">
    <location>
        <begin position="193"/>
        <end position="218"/>
    </location>
</feature>
<dbReference type="PANTHER" id="PTHR30193">
    <property type="entry name" value="ABC TRANSPORTER PERMEASE PROTEIN"/>
    <property type="match status" value="1"/>
</dbReference>
<sequence>MSGSPVLSSYPGDAALPRTSEFPKTPAPEPGTASSGRHRVSRFSSRKVDHAYYWMTVPAVILVCVFLYWPFLQGAFYSLTNSQGYGSWKFIGLKNYGAMFQDARVGHAYLFTVFVAVLVTVFVNFIALFLAVLLDSKIAFKKGFRAIYFIPYILSVLVIGYVFKYIFMVPLPALGQRLGIDWMSTSMLTNPDLAWFPVVFLSIWQGVAYSTLLYLAGLQTIDAEVYEAADIDGANAWQRFWRITFPLIGPFFTINMVLSLKNSLGTFDQVVALTGGGPDSKTETVSYLIFTNGLGNGEYAYQMANAVTFFVVLAVLAFVQLKFFSGREKV</sequence>
<evidence type="ECO:0000256" key="5">
    <source>
        <dbReference type="ARBA" id="ARBA00022989"/>
    </source>
</evidence>
<dbReference type="InterPro" id="IPR000515">
    <property type="entry name" value="MetI-like"/>
</dbReference>
<evidence type="ECO:0000256" key="8">
    <source>
        <dbReference type="SAM" id="MobiDB-lite"/>
    </source>
</evidence>
<feature type="transmembrane region" description="Helical" evidence="7">
    <location>
        <begin position="146"/>
        <end position="167"/>
    </location>
</feature>
<comment type="caution">
    <text evidence="10">The sequence shown here is derived from an EMBL/GenBank/DDBJ whole genome shotgun (WGS) entry which is preliminary data.</text>
</comment>
<evidence type="ECO:0000256" key="7">
    <source>
        <dbReference type="RuleBase" id="RU363032"/>
    </source>
</evidence>
<dbReference type="EMBL" id="VYSG01000001">
    <property type="protein sequence ID" value="NEG69944.1"/>
    <property type="molecule type" value="Genomic_DNA"/>
</dbReference>
<dbReference type="GO" id="GO:0005886">
    <property type="term" value="C:plasma membrane"/>
    <property type="evidence" value="ECO:0007669"/>
    <property type="project" value="UniProtKB-SubCell"/>
</dbReference>
<feature type="domain" description="ABC transmembrane type-1" evidence="9">
    <location>
        <begin position="109"/>
        <end position="322"/>
    </location>
</feature>
<evidence type="ECO:0000256" key="3">
    <source>
        <dbReference type="ARBA" id="ARBA00022475"/>
    </source>
</evidence>
<dbReference type="CDD" id="cd06261">
    <property type="entry name" value="TM_PBP2"/>
    <property type="match status" value="1"/>
</dbReference>
<dbReference type="InterPro" id="IPR051393">
    <property type="entry name" value="ABC_transporter_permease"/>
</dbReference>
<comment type="subcellular location">
    <subcellularLocation>
        <location evidence="1 7">Cell membrane</location>
        <topology evidence="1 7">Multi-pass membrane protein</topology>
    </subcellularLocation>
</comment>
<keyword evidence="4 7" id="KW-0812">Transmembrane</keyword>
<organism evidence="10 11">
    <name type="scientific">Bifidobacterium choloepi</name>
    <dbReference type="NCBI Taxonomy" id="2614131"/>
    <lineage>
        <taxon>Bacteria</taxon>
        <taxon>Bacillati</taxon>
        <taxon>Actinomycetota</taxon>
        <taxon>Actinomycetes</taxon>
        <taxon>Bifidobacteriales</taxon>
        <taxon>Bifidobacteriaceae</taxon>
        <taxon>Bifidobacterium</taxon>
    </lineage>
</organism>
<keyword evidence="2 7" id="KW-0813">Transport</keyword>
<keyword evidence="11" id="KW-1185">Reference proteome</keyword>
<dbReference type="AlphaFoldDB" id="A0A6I5NF24"/>
<dbReference type="PROSITE" id="PS50928">
    <property type="entry name" value="ABC_TM1"/>
    <property type="match status" value="1"/>
</dbReference>
<feature type="transmembrane region" description="Helical" evidence="7">
    <location>
        <begin position="108"/>
        <end position="134"/>
    </location>
</feature>
<name>A0A6I5NF24_9BIFI</name>
<gene>
    <name evidence="10" type="ORF">F6S87_04900</name>
</gene>
<dbReference type="Gene3D" id="1.10.3720.10">
    <property type="entry name" value="MetI-like"/>
    <property type="match status" value="1"/>
</dbReference>
<keyword evidence="3" id="KW-1003">Cell membrane</keyword>
<feature type="region of interest" description="Disordered" evidence="8">
    <location>
        <begin position="1"/>
        <end position="38"/>
    </location>
</feature>
<protein>
    <submittedName>
        <fullName evidence="10">Sugar ABC transporter permease</fullName>
    </submittedName>
</protein>
<evidence type="ECO:0000256" key="6">
    <source>
        <dbReference type="ARBA" id="ARBA00023136"/>
    </source>
</evidence>
<proteinExistence type="inferred from homology"/>
<dbReference type="GO" id="GO:0055085">
    <property type="term" value="P:transmembrane transport"/>
    <property type="evidence" value="ECO:0007669"/>
    <property type="project" value="InterPro"/>
</dbReference>
<evidence type="ECO:0000313" key="10">
    <source>
        <dbReference type="EMBL" id="NEG69944.1"/>
    </source>
</evidence>
<keyword evidence="6 7" id="KW-0472">Membrane</keyword>
<feature type="transmembrane region" description="Helical" evidence="7">
    <location>
        <begin position="299"/>
        <end position="319"/>
    </location>
</feature>
<evidence type="ECO:0000256" key="2">
    <source>
        <dbReference type="ARBA" id="ARBA00022448"/>
    </source>
</evidence>
<comment type="similarity">
    <text evidence="7">Belongs to the binding-protein-dependent transport system permease family.</text>
</comment>
<evidence type="ECO:0000313" key="11">
    <source>
        <dbReference type="Proteomes" id="UP000469292"/>
    </source>
</evidence>